<accession>A0A6P6IAI3</accession>
<proteinExistence type="inferred from homology"/>
<keyword evidence="7" id="KW-0496">Mitochondrion</keyword>
<evidence type="ECO:0000256" key="6">
    <source>
        <dbReference type="ARBA" id="ARBA00024871"/>
    </source>
</evidence>
<keyword evidence="4" id="KW-0101">Branched-chain amino acid catabolism</keyword>
<dbReference type="SUPFAM" id="SSF52096">
    <property type="entry name" value="ClpP/crotonase"/>
    <property type="match status" value="1"/>
</dbReference>
<dbReference type="InterPro" id="IPR029045">
    <property type="entry name" value="ClpP/crotonase-like_dom_sf"/>
</dbReference>
<dbReference type="GO" id="GO:0006574">
    <property type="term" value="P:L-valine catabolic process"/>
    <property type="evidence" value="ECO:0007669"/>
    <property type="project" value="UniProtKB-UniRule"/>
</dbReference>
<evidence type="ECO:0000256" key="7">
    <source>
        <dbReference type="RuleBase" id="RU369070"/>
    </source>
</evidence>
<reference evidence="10" key="1">
    <citation type="submission" date="2025-08" db="UniProtKB">
        <authorList>
            <consortium name="RefSeq"/>
        </authorList>
    </citation>
    <scope>IDENTIFICATION</scope>
    <source>
        <tissue evidence="10">Blood</tissue>
    </source>
</reference>
<dbReference type="RefSeq" id="XP_025785207.1">
    <property type="nucleotide sequence ID" value="XM_025929422.1"/>
</dbReference>
<evidence type="ECO:0000313" key="9">
    <source>
        <dbReference type="Proteomes" id="UP000515131"/>
    </source>
</evidence>
<protein>
    <recommendedName>
        <fullName evidence="7">3-hydroxyisobutyryl-CoA hydrolase</fullName>
        <shortName evidence="7">HIB-CoA hydrolase</shortName>
        <shortName evidence="7">HIBYL-CoA-H</shortName>
        <ecNumber evidence="7">3.1.2.4</ecNumber>
    </recommendedName>
    <alternativeName>
        <fullName evidence="7">3-hydroxyisobutyryl-coenzyme A hydrolase</fullName>
    </alternativeName>
</protein>
<dbReference type="NCBIfam" id="NF004127">
    <property type="entry name" value="PRK05617.1"/>
    <property type="match status" value="1"/>
</dbReference>
<name>A0A6P6IAI3_PUMCO</name>
<sequence length="519" mass="58082">MTTHITVFIVFYICFRFNSFKRTNIILQHLRRSMHMDAAGEVLLERRGCAGVITLNRPKFLNALNLNMIRHIYPQLKNWEQDPETFLIIIKGAGGKAFCSGGDIRVISEAGRANQKIAQDFFREEYRLNNAIGSCQKPYVALIHGITMGGGVGVSVHGQFRVATEKSLFAMPETAIGLFPDVGGGYFLPRLQGKLGYFLALTGFRLKGRDVYAAGIATHFVDSEKLGMLEEDLIALKSPSKENIADVLEAYHTKEPRTKDQILQNDALFREIPRFGGAKSQQQRTNSKIDQDKSFILEEHMDKINSCFSANTVEQIIENLQQDGSSFALEQLKMFTCDNVGMALARENQWFHQQNGPLVFLPVERRGLLAPYADCFMGAINLVACNQKGKNVSGVATWALNEIMCVRHWGQKGSLALMKLVDKGHIATNHVVEPGGEPRHLNCSQSLSYAADTDDARRRTRDMLGLEVEKGGHDFHEGVRAVLIDKDQSPKWKPANLKEVTEEDLNSYFKSLASNDLKL</sequence>
<comment type="pathway">
    <text evidence="2 7">Amino-acid degradation; L-valine degradation.</text>
</comment>
<organism evidence="9 10">
    <name type="scientific">Puma concolor</name>
    <name type="common">Mountain lion</name>
    <name type="synonym">Felis concolor</name>
    <dbReference type="NCBI Taxonomy" id="9696"/>
    <lineage>
        <taxon>Eukaryota</taxon>
        <taxon>Metazoa</taxon>
        <taxon>Chordata</taxon>
        <taxon>Craniata</taxon>
        <taxon>Vertebrata</taxon>
        <taxon>Euteleostomi</taxon>
        <taxon>Mammalia</taxon>
        <taxon>Eutheria</taxon>
        <taxon>Laurasiatheria</taxon>
        <taxon>Carnivora</taxon>
        <taxon>Feliformia</taxon>
        <taxon>Felidae</taxon>
        <taxon>Felinae</taxon>
        <taxon>Puma</taxon>
    </lineage>
</organism>
<dbReference type="CDD" id="cd06558">
    <property type="entry name" value="crotonase-like"/>
    <property type="match status" value="1"/>
</dbReference>
<keyword evidence="5 7" id="KW-0378">Hydrolase</keyword>
<keyword evidence="9" id="KW-1185">Reference proteome</keyword>
<dbReference type="AlphaFoldDB" id="A0A6P6IAI3"/>
<evidence type="ECO:0000256" key="5">
    <source>
        <dbReference type="ARBA" id="ARBA00022801"/>
    </source>
</evidence>
<feature type="domain" description="Enoyl-CoA hydratase/isomerase" evidence="8">
    <location>
        <begin position="472"/>
        <end position="509"/>
    </location>
</feature>
<evidence type="ECO:0000256" key="3">
    <source>
        <dbReference type="ARBA" id="ARBA00005254"/>
    </source>
</evidence>
<comment type="similarity">
    <text evidence="3 7">Belongs to the enoyl-CoA hydratase/isomerase family.</text>
</comment>
<comment type="function">
    <text evidence="6">Hydrolyzes 3-hydroxyisobutyryl-CoA (HIBYL-CoA), a saline catabolite. Has high activity toward isobutyryl-CoA. Could be an isobutyryl-CoA dehydrogenase that functions in valine catabolism. Also hydrolyzes 3-hydroxypropanoyl-CoA.</text>
</comment>
<dbReference type="KEGG" id="pcoo:112866524"/>
<dbReference type="GO" id="GO:0003860">
    <property type="term" value="F:3-hydroxyisobutyryl-CoA hydrolase activity"/>
    <property type="evidence" value="ECO:0007669"/>
    <property type="project" value="UniProtKB-UniRule"/>
</dbReference>
<dbReference type="InterPro" id="IPR045004">
    <property type="entry name" value="ECH_dom"/>
</dbReference>
<evidence type="ECO:0000259" key="8">
    <source>
        <dbReference type="Pfam" id="PF16113"/>
    </source>
</evidence>
<dbReference type="InterPro" id="IPR032259">
    <property type="entry name" value="HIBYL-CoA-H"/>
</dbReference>
<evidence type="ECO:0000256" key="4">
    <source>
        <dbReference type="ARBA" id="ARBA00022456"/>
    </source>
</evidence>
<comment type="catalytic activity">
    <reaction evidence="1 7">
        <text>3-hydroxy-2-methylpropanoyl-CoA + H2O = 3-hydroxy-2-methylpropanoate + CoA + H(+)</text>
        <dbReference type="Rhea" id="RHEA:20888"/>
        <dbReference type="ChEBI" id="CHEBI:11805"/>
        <dbReference type="ChEBI" id="CHEBI:15377"/>
        <dbReference type="ChEBI" id="CHEBI:15378"/>
        <dbReference type="ChEBI" id="CHEBI:57287"/>
        <dbReference type="ChEBI" id="CHEBI:57340"/>
        <dbReference type="EC" id="3.1.2.4"/>
    </reaction>
</comment>
<evidence type="ECO:0000256" key="1">
    <source>
        <dbReference type="ARBA" id="ARBA00001709"/>
    </source>
</evidence>
<dbReference type="Pfam" id="PF16113">
    <property type="entry name" value="ECH_2"/>
    <property type="match status" value="2"/>
</dbReference>
<dbReference type="CTD" id="26275"/>
<dbReference type="EC" id="3.1.2.4" evidence="7"/>
<dbReference type="Proteomes" id="UP000515131">
    <property type="component" value="Unplaced"/>
</dbReference>
<dbReference type="UniPathway" id="UPA00362"/>
<dbReference type="GeneID" id="112866524"/>
<feature type="domain" description="Enoyl-CoA hydratase/isomerase" evidence="8">
    <location>
        <begin position="51"/>
        <end position="263"/>
    </location>
</feature>
<dbReference type="Gene3D" id="3.90.226.10">
    <property type="entry name" value="2-enoyl-CoA Hydratase, Chain A, domain 1"/>
    <property type="match status" value="3"/>
</dbReference>
<gene>
    <name evidence="10" type="primary">HIBCH</name>
</gene>
<dbReference type="PANTHER" id="PTHR43176:SF3">
    <property type="entry name" value="3-HYDROXYISOBUTYRYL-COA HYDROLASE, MITOCHONDRIAL"/>
    <property type="match status" value="1"/>
</dbReference>
<dbReference type="PANTHER" id="PTHR43176">
    <property type="entry name" value="3-HYDROXYISOBUTYRYL-COA HYDROLASE-RELATED"/>
    <property type="match status" value="1"/>
</dbReference>
<dbReference type="GO" id="GO:0005739">
    <property type="term" value="C:mitochondrion"/>
    <property type="evidence" value="ECO:0007669"/>
    <property type="project" value="UniProtKB-SubCell"/>
</dbReference>
<evidence type="ECO:0000256" key="2">
    <source>
        <dbReference type="ARBA" id="ARBA00005109"/>
    </source>
</evidence>
<comment type="subcellular location">
    <subcellularLocation>
        <location evidence="7">Mitochondrion</location>
    </subcellularLocation>
</comment>
<evidence type="ECO:0000313" key="10">
    <source>
        <dbReference type="RefSeq" id="XP_025785207.1"/>
    </source>
</evidence>